<dbReference type="AlphaFoldDB" id="A0A0F9N8S7"/>
<evidence type="ECO:0000259" key="4">
    <source>
        <dbReference type="Pfam" id="PF01555"/>
    </source>
</evidence>
<gene>
    <name evidence="5" type="ORF">LCGC14_0997260</name>
</gene>
<dbReference type="PANTHER" id="PTHR13370:SF3">
    <property type="entry name" value="TRNA (GUANINE(10)-N2)-METHYLTRANSFERASE HOMOLOG"/>
    <property type="match status" value="1"/>
</dbReference>
<dbReference type="EMBL" id="LAZR01003828">
    <property type="protein sequence ID" value="KKN14324.1"/>
    <property type="molecule type" value="Genomic_DNA"/>
</dbReference>
<dbReference type="PROSITE" id="PS00092">
    <property type="entry name" value="N6_MTASE"/>
    <property type="match status" value="1"/>
</dbReference>
<accession>A0A0F9N8S7</accession>
<dbReference type="InterPro" id="IPR029063">
    <property type="entry name" value="SAM-dependent_MTases_sf"/>
</dbReference>
<evidence type="ECO:0000256" key="2">
    <source>
        <dbReference type="ARBA" id="ARBA00022603"/>
    </source>
</evidence>
<reference evidence="5" key="1">
    <citation type="journal article" date="2015" name="Nature">
        <title>Complex archaea that bridge the gap between prokaryotes and eukaryotes.</title>
        <authorList>
            <person name="Spang A."/>
            <person name="Saw J.H."/>
            <person name="Jorgensen S.L."/>
            <person name="Zaremba-Niedzwiedzka K."/>
            <person name="Martijn J."/>
            <person name="Lind A.E."/>
            <person name="van Eijk R."/>
            <person name="Schleper C."/>
            <person name="Guy L."/>
            <person name="Ettema T.J."/>
        </authorList>
    </citation>
    <scope>NUCLEOTIDE SEQUENCE</scope>
</reference>
<dbReference type="SUPFAM" id="SSF53335">
    <property type="entry name" value="S-adenosyl-L-methionine-dependent methyltransferases"/>
    <property type="match status" value="1"/>
</dbReference>
<dbReference type="GO" id="GO:0032259">
    <property type="term" value="P:methylation"/>
    <property type="evidence" value="ECO:0007669"/>
    <property type="project" value="UniProtKB-KW"/>
</dbReference>
<dbReference type="Pfam" id="PF01555">
    <property type="entry name" value="N6_N4_Mtase"/>
    <property type="match status" value="1"/>
</dbReference>
<organism evidence="5">
    <name type="scientific">marine sediment metagenome</name>
    <dbReference type="NCBI Taxonomy" id="412755"/>
    <lineage>
        <taxon>unclassified sequences</taxon>
        <taxon>metagenomes</taxon>
        <taxon>ecological metagenomes</taxon>
    </lineage>
</organism>
<comment type="caution">
    <text evidence="5">The sequence shown here is derived from an EMBL/GenBank/DDBJ whole genome shotgun (WGS) entry which is preliminary data.</text>
</comment>
<evidence type="ECO:0000256" key="1">
    <source>
        <dbReference type="ARBA" id="ARBA00006594"/>
    </source>
</evidence>
<dbReference type="InterPro" id="IPR002941">
    <property type="entry name" value="DNA_methylase_N4/N6"/>
</dbReference>
<proteinExistence type="inferred from homology"/>
<dbReference type="Gene3D" id="3.40.50.150">
    <property type="entry name" value="Vaccinia Virus protein VP39"/>
    <property type="match status" value="1"/>
</dbReference>
<feature type="domain" description="DNA methylase N-4/N-6" evidence="4">
    <location>
        <begin position="19"/>
        <end position="345"/>
    </location>
</feature>
<dbReference type="PANTHER" id="PTHR13370">
    <property type="entry name" value="RNA METHYLASE-RELATED"/>
    <property type="match status" value="1"/>
</dbReference>
<dbReference type="GO" id="GO:0003677">
    <property type="term" value="F:DNA binding"/>
    <property type="evidence" value="ECO:0007669"/>
    <property type="project" value="InterPro"/>
</dbReference>
<name>A0A0F9N8S7_9ZZZZ</name>
<dbReference type="GO" id="GO:0005737">
    <property type="term" value="C:cytoplasm"/>
    <property type="evidence" value="ECO:0007669"/>
    <property type="project" value="TreeGrafter"/>
</dbReference>
<comment type="similarity">
    <text evidence="1">Belongs to the N(4)/N(6)-methyltransferase family.</text>
</comment>
<sequence>MGCGNSAELIPQNLEENSIHAVITDPPYGLKFLNLDWDKALPPQEVWNECFHILRPGGFLLAFGHVKLYHRLTCQLEDAGFVVKDCFCWGYATNFPKSLNIDKAMDKDEGLTRKVVGTKAGLPGYSLAEEQNPGGYQGIRYDVDKEHEITVPTGENAMVWEGWGTATKTAWEPIVMVQKPLEGRYIDNILKYHVGALNINECRIPFSSNEDKERMKSFLNFKAKNYGNEKYFSCNAGEKKQVNVHPSGRWPANLLWLDPLFAEYDHIFMIPKPSTQEKRLYNKHSTVKPVKLMERLIRLVTPNPSMVDEKVYVLDPFLGSGTTGVACKKLRRNFIGYEKDEDSFKTSCKRLAEKSKTDIGAW</sequence>
<evidence type="ECO:0000256" key="3">
    <source>
        <dbReference type="ARBA" id="ARBA00022679"/>
    </source>
</evidence>
<keyword evidence="2" id="KW-0489">Methyltransferase</keyword>
<keyword evidence="3" id="KW-0808">Transferase</keyword>
<dbReference type="GO" id="GO:0008170">
    <property type="term" value="F:N-methyltransferase activity"/>
    <property type="evidence" value="ECO:0007669"/>
    <property type="project" value="InterPro"/>
</dbReference>
<protein>
    <recommendedName>
        <fullName evidence="4">DNA methylase N-4/N-6 domain-containing protein</fullName>
    </recommendedName>
</protein>
<dbReference type="InterPro" id="IPR002052">
    <property type="entry name" value="DNA_methylase_N6_adenine_CS"/>
</dbReference>
<dbReference type="PRINTS" id="PR00508">
    <property type="entry name" value="S21N4MTFRASE"/>
</dbReference>
<dbReference type="GO" id="GO:0009007">
    <property type="term" value="F:site-specific DNA-methyltransferase (adenine-specific) activity"/>
    <property type="evidence" value="ECO:0007669"/>
    <property type="project" value="TreeGrafter"/>
</dbReference>
<dbReference type="InterPro" id="IPR001091">
    <property type="entry name" value="RM_Methyltransferase"/>
</dbReference>
<evidence type="ECO:0000313" key="5">
    <source>
        <dbReference type="EMBL" id="KKN14324.1"/>
    </source>
</evidence>